<dbReference type="CDD" id="cd00093">
    <property type="entry name" value="HTH_XRE"/>
    <property type="match status" value="1"/>
</dbReference>
<comment type="caution">
    <text evidence="3">The sequence shown here is derived from an EMBL/GenBank/DDBJ whole genome shotgun (WGS) entry which is preliminary data.</text>
</comment>
<evidence type="ECO:0000313" key="3">
    <source>
        <dbReference type="EMBL" id="RAV18812.1"/>
    </source>
</evidence>
<keyword evidence="4" id="KW-1185">Reference proteome</keyword>
<dbReference type="SMART" id="SM00530">
    <property type="entry name" value="HTH_XRE"/>
    <property type="match status" value="1"/>
</dbReference>
<accession>A0A329MGK1</accession>
<dbReference type="Gene3D" id="1.10.260.40">
    <property type="entry name" value="lambda repressor-like DNA-binding domains"/>
    <property type="match status" value="1"/>
</dbReference>
<dbReference type="Pfam" id="PF06114">
    <property type="entry name" value="Peptidase_M78"/>
    <property type="match status" value="1"/>
</dbReference>
<dbReference type="Gene3D" id="1.10.10.2910">
    <property type="match status" value="1"/>
</dbReference>
<organism evidence="3 4">
    <name type="scientific">Paenibacillus contaminans</name>
    <dbReference type="NCBI Taxonomy" id="450362"/>
    <lineage>
        <taxon>Bacteria</taxon>
        <taxon>Bacillati</taxon>
        <taxon>Bacillota</taxon>
        <taxon>Bacilli</taxon>
        <taxon>Bacillales</taxon>
        <taxon>Paenibacillaceae</taxon>
        <taxon>Paenibacillus</taxon>
    </lineage>
</organism>
<feature type="domain" description="HTH cro/C1-type" evidence="2">
    <location>
        <begin position="15"/>
        <end position="70"/>
    </location>
</feature>
<evidence type="ECO:0000256" key="1">
    <source>
        <dbReference type="ARBA" id="ARBA00007227"/>
    </source>
</evidence>
<dbReference type="Proteomes" id="UP000250369">
    <property type="component" value="Unassembled WGS sequence"/>
</dbReference>
<gene>
    <name evidence="3" type="ORF">DQG23_24085</name>
</gene>
<dbReference type="PANTHER" id="PTHR43236">
    <property type="entry name" value="ANTITOXIN HIGA1"/>
    <property type="match status" value="1"/>
</dbReference>
<dbReference type="PANTHER" id="PTHR43236:SF1">
    <property type="entry name" value="BLL7220 PROTEIN"/>
    <property type="match status" value="1"/>
</dbReference>
<dbReference type="EMBL" id="QMFB01000015">
    <property type="protein sequence ID" value="RAV18812.1"/>
    <property type="molecule type" value="Genomic_DNA"/>
</dbReference>
<protein>
    <submittedName>
        <fullName evidence="3">Transcriptional regulator</fullName>
    </submittedName>
</protein>
<dbReference type="GO" id="GO:0003677">
    <property type="term" value="F:DNA binding"/>
    <property type="evidence" value="ECO:0007669"/>
    <property type="project" value="InterPro"/>
</dbReference>
<dbReference type="OrthoDB" id="9816277at2"/>
<dbReference type="SUPFAM" id="SSF47413">
    <property type="entry name" value="lambda repressor-like DNA-binding domains"/>
    <property type="match status" value="1"/>
</dbReference>
<dbReference type="InterPro" id="IPR052345">
    <property type="entry name" value="Rad_response_metalloprotease"/>
</dbReference>
<evidence type="ECO:0000313" key="4">
    <source>
        <dbReference type="Proteomes" id="UP000250369"/>
    </source>
</evidence>
<dbReference type="InterPro" id="IPR001387">
    <property type="entry name" value="Cro/C1-type_HTH"/>
</dbReference>
<dbReference type="AlphaFoldDB" id="A0A329MGK1"/>
<dbReference type="PROSITE" id="PS50943">
    <property type="entry name" value="HTH_CROC1"/>
    <property type="match status" value="1"/>
</dbReference>
<dbReference type="InterPro" id="IPR010982">
    <property type="entry name" value="Lambda_DNA-bd_dom_sf"/>
</dbReference>
<proteinExistence type="inferred from homology"/>
<comment type="similarity">
    <text evidence="1">Belongs to the short-chain fatty acyl-CoA assimilation regulator (ScfR) family.</text>
</comment>
<sequence length="382" mass="43853">MEANNRFSTFIPDRLVEAREIRGMTTTELAEEVGVSQQAISKFEKNDKSSPSFETIEKIALVLNVPVNFFYKTSVPTKEAVVFFRSKSAATVKSKKIHANKLGWIREISLYLDNLLVFPTTKIPRLIDRERFIPTEFNEIDEMAISVREMWGLGNGPISNIVLLLEKMGAVVARSPFSTYSIDACSVWHDGDRPYILLSNDKTASRSRFDIAHELGHLVLHSRLKTSEFNQKENYKRIEKEANRFASSFLLPAPSFGREIFSSTLEHLVSLKERWKVSINAIAYRAMQLEIFSEYQYIYLKNKLAQNNWLTKEPLDDELPFEEPTLLKQAFEAVVENDIKTKQDIVSELGLYREEIEAIANLEANYLLPKESGKVFAFKPKH</sequence>
<reference evidence="3 4" key="1">
    <citation type="journal article" date="2009" name="Int. J. Syst. Evol. Microbiol.">
        <title>Paenibacillus contaminans sp. nov., isolated from a contaminated laboratory plate.</title>
        <authorList>
            <person name="Chou J.H."/>
            <person name="Lee J.H."/>
            <person name="Lin M.C."/>
            <person name="Chang P.S."/>
            <person name="Arun A.B."/>
            <person name="Young C.C."/>
            <person name="Chen W.M."/>
        </authorList>
    </citation>
    <scope>NUCLEOTIDE SEQUENCE [LARGE SCALE GENOMIC DNA]</scope>
    <source>
        <strain evidence="3 4">CKOBP-6</strain>
    </source>
</reference>
<dbReference type="InterPro" id="IPR010359">
    <property type="entry name" value="IrrE_HExxH"/>
</dbReference>
<dbReference type="Pfam" id="PF01381">
    <property type="entry name" value="HTH_3"/>
    <property type="match status" value="1"/>
</dbReference>
<dbReference type="RefSeq" id="WP_113033430.1">
    <property type="nucleotide sequence ID" value="NZ_QMFB01000015.1"/>
</dbReference>
<name>A0A329MGK1_9BACL</name>
<evidence type="ECO:0000259" key="2">
    <source>
        <dbReference type="PROSITE" id="PS50943"/>
    </source>
</evidence>